<name>A0A674E9E1_SALTR</name>
<dbReference type="InterPro" id="IPR000340">
    <property type="entry name" value="Dual-sp_phosphatase_cat-dom"/>
</dbReference>
<feature type="domain" description="Dual specificity phosphatase catalytic" evidence="5">
    <location>
        <begin position="1"/>
        <end position="37"/>
    </location>
</feature>
<keyword evidence="4" id="KW-0904">Protein phosphatase</keyword>
<reference evidence="6" key="2">
    <citation type="submission" date="2025-09" db="UniProtKB">
        <authorList>
            <consortium name="Ensembl"/>
        </authorList>
    </citation>
    <scope>IDENTIFICATION</scope>
</reference>
<reference evidence="6" key="1">
    <citation type="submission" date="2025-08" db="UniProtKB">
        <authorList>
            <consortium name="Ensembl"/>
        </authorList>
    </citation>
    <scope>IDENTIFICATION</scope>
</reference>
<evidence type="ECO:0000256" key="2">
    <source>
        <dbReference type="ARBA" id="ARBA00013064"/>
    </source>
</evidence>
<accession>A0A674E9E1</accession>
<organism evidence="6 7">
    <name type="scientific">Salmo trutta</name>
    <name type="common">Brown trout</name>
    <dbReference type="NCBI Taxonomy" id="8032"/>
    <lineage>
        <taxon>Eukaryota</taxon>
        <taxon>Metazoa</taxon>
        <taxon>Chordata</taxon>
        <taxon>Craniata</taxon>
        <taxon>Vertebrata</taxon>
        <taxon>Euteleostomi</taxon>
        <taxon>Actinopterygii</taxon>
        <taxon>Neopterygii</taxon>
        <taxon>Teleostei</taxon>
        <taxon>Protacanthopterygii</taxon>
        <taxon>Salmoniformes</taxon>
        <taxon>Salmonidae</taxon>
        <taxon>Salmoninae</taxon>
        <taxon>Salmo</taxon>
    </lineage>
</organism>
<evidence type="ECO:0000313" key="7">
    <source>
        <dbReference type="Proteomes" id="UP000472277"/>
    </source>
</evidence>
<dbReference type="Ensembl" id="ENSSTUT00000111930.1">
    <property type="protein sequence ID" value="ENSSTUP00000104406.1"/>
    <property type="gene ID" value="ENSSTUG00000046610.1"/>
</dbReference>
<dbReference type="AlphaFoldDB" id="A0A674E9E1"/>
<evidence type="ECO:0000256" key="1">
    <source>
        <dbReference type="ARBA" id="ARBA00008601"/>
    </source>
</evidence>
<evidence type="ECO:0000313" key="6">
    <source>
        <dbReference type="Ensembl" id="ENSSTUP00000104406.1"/>
    </source>
</evidence>
<protein>
    <recommendedName>
        <fullName evidence="2">protein-tyrosine-phosphatase</fullName>
        <ecNumber evidence="2">3.1.3.48</ecNumber>
    </recommendedName>
</protein>
<dbReference type="GeneTree" id="ENSGT00940000159529"/>
<dbReference type="SUPFAM" id="SSF52799">
    <property type="entry name" value="(Phosphotyrosine protein) phosphatases II"/>
    <property type="match status" value="1"/>
</dbReference>
<dbReference type="EC" id="3.1.3.48" evidence="2"/>
<dbReference type="GO" id="GO:0005737">
    <property type="term" value="C:cytoplasm"/>
    <property type="evidence" value="ECO:0007669"/>
    <property type="project" value="TreeGrafter"/>
</dbReference>
<evidence type="ECO:0000256" key="4">
    <source>
        <dbReference type="ARBA" id="ARBA00022912"/>
    </source>
</evidence>
<dbReference type="GO" id="GO:0043409">
    <property type="term" value="P:negative regulation of MAPK cascade"/>
    <property type="evidence" value="ECO:0007669"/>
    <property type="project" value="TreeGrafter"/>
</dbReference>
<keyword evidence="3" id="KW-0378">Hydrolase</keyword>
<dbReference type="Gene3D" id="3.90.190.10">
    <property type="entry name" value="Protein tyrosine phosphatase superfamily"/>
    <property type="match status" value="1"/>
</dbReference>
<dbReference type="InParanoid" id="A0A674E9E1"/>
<comment type="similarity">
    <text evidence="1">Belongs to the protein-tyrosine phosphatase family. Non-receptor class dual specificity subfamily.</text>
</comment>
<dbReference type="Pfam" id="PF00782">
    <property type="entry name" value="DSPc"/>
    <property type="match status" value="1"/>
</dbReference>
<dbReference type="PANTHER" id="PTHR10159:SF40">
    <property type="entry name" value="DUAL SPECIFICITY PROTEIN PHOSPHATASE 5"/>
    <property type="match status" value="1"/>
</dbReference>
<dbReference type="InterPro" id="IPR029021">
    <property type="entry name" value="Prot-tyrosine_phosphatase-like"/>
</dbReference>
<dbReference type="GO" id="GO:0005634">
    <property type="term" value="C:nucleus"/>
    <property type="evidence" value="ECO:0007669"/>
    <property type="project" value="TreeGrafter"/>
</dbReference>
<evidence type="ECO:0000259" key="5">
    <source>
        <dbReference type="Pfam" id="PF00782"/>
    </source>
</evidence>
<dbReference type="OMA" id="IFHSSWE"/>
<proteinExistence type="inferred from homology"/>
<sequence length="87" mass="10051">MSTKRLQLEEAFDIIKQRRSLISPNFSFMGQLQQFESEVLSSTPITAATTPETSIEPATYCVDRLYGIFHSSWEKSLKFRLQSLFEL</sequence>
<dbReference type="GO" id="GO:0004725">
    <property type="term" value="F:protein tyrosine phosphatase activity"/>
    <property type="evidence" value="ECO:0007669"/>
    <property type="project" value="UniProtKB-EC"/>
</dbReference>
<evidence type="ECO:0000256" key="3">
    <source>
        <dbReference type="ARBA" id="ARBA00022801"/>
    </source>
</evidence>
<dbReference type="PANTHER" id="PTHR10159">
    <property type="entry name" value="DUAL SPECIFICITY PROTEIN PHOSPHATASE"/>
    <property type="match status" value="1"/>
</dbReference>
<dbReference type="Proteomes" id="UP000472277">
    <property type="component" value="Chromosome 14"/>
</dbReference>
<dbReference type="GO" id="GO:0001706">
    <property type="term" value="P:endoderm formation"/>
    <property type="evidence" value="ECO:0007669"/>
    <property type="project" value="TreeGrafter"/>
</dbReference>
<keyword evidence="7" id="KW-1185">Reference proteome</keyword>